<dbReference type="OrthoDB" id="8874570at2"/>
<dbReference type="InterPro" id="IPR035965">
    <property type="entry name" value="PAS-like_dom_sf"/>
</dbReference>
<accession>I8I3W3</accession>
<dbReference type="SMART" id="SM00421">
    <property type="entry name" value="HTH_LUXR"/>
    <property type="match status" value="1"/>
</dbReference>
<dbReference type="GO" id="GO:0003677">
    <property type="term" value="F:DNA binding"/>
    <property type="evidence" value="ECO:0007669"/>
    <property type="project" value="InterPro"/>
</dbReference>
<dbReference type="GO" id="GO:0006355">
    <property type="term" value="P:regulation of DNA-templated transcription"/>
    <property type="evidence" value="ECO:0007669"/>
    <property type="project" value="InterPro"/>
</dbReference>
<dbReference type="SUPFAM" id="SSF55785">
    <property type="entry name" value="PYP-like sensor domain (PAS domain)"/>
    <property type="match status" value="1"/>
</dbReference>
<name>I8I3W3_9GAMM</name>
<dbReference type="InterPro" id="IPR036388">
    <property type="entry name" value="WH-like_DNA-bd_sf"/>
</dbReference>
<comment type="caution">
    <text evidence="2">The sequence shown here is derived from an EMBL/GenBank/DDBJ whole genome shotgun (WGS) entry which is preliminary data.</text>
</comment>
<dbReference type="AlphaFoldDB" id="I8I3W3"/>
<evidence type="ECO:0000259" key="1">
    <source>
        <dbReference type="PROSITE" id="PS50043"/>
    </source>
</evidence>
<organism evidence="2 3">
    <name type="scientific">Hydrocarboniphaga effusa AP103</name>
    <dbReference type="NCBI Taxonomy" id="1172194"/>
    <lineage>
        <taxon>Bacteria</taxon>
        <taxon>Pseudomonadati</taxon>
        <taxon>Pseudomonadota</taxon>
        <taxon>Gammaproteobacteria</taxon>
        <taxon>Nevskiales</taxon>
        <taxon>Nevskiaceae</taxon>
        <taxon>Hydrocarboniphaga</taxon>
    </lineage>
</organism>
<dbReference type="EMBL" id="AKGD01000001">
    <property type="protein sequence ID" value="EIT70811.1"/>
    <property type="molecule type" value="Genomic_DNA"/>
</dbReference>
<dbReference type="PATRIC" id="fig|1172194.4.peg.908"/>
<evidence type="ECO:0000313" key="2">
    <source>
        <dbReference type="EMBL" id="EIT70811.1"/>
    </source>
</evidence>
<dbReference type="InterPro" id="IPR000792">
    <property type="entry name" value="Tscrpt_reg_LuxR_C"/>
</dbReference>
<reference evidence="2 3" key="1">
    <citation type="journal article" date="2012" name="J. Bacteriol.">
        <title>Genome Sequence of n-Alkane-Degrading Hydrocarboniphaga effusa Strain AP103T (ATCC BAA-332T).</title>
        <authorList>
            <person name="Chang H.K."/>
            <person name="Zylstra G.J."/>
            <person name="Chae J.C."/>
        </authorList>
    </citation>
    <scope>NUCLEOTIDE SEQUENCE [LARGE SCALE GENOMIC DNA]</scope>
    <source>
        <strain evidence="2 3">AP103</strain>
    </source>
</reference>
<dbReference type="RefSeq" id="WP_007183904.1">
    <property type="nucleotide sequence ID" value="NZ_AKGD01000001.1"/>
</dbReference>
<evidence type="ECO:0000313" key="3">
    <source>
        <dbReference type="Proteomes" id="UP000003704"/>
    </source>
</evidence>
<dbReference type="Pfam" id="PF00196">
    <property type="entry name" value="GerE"/>
    <property type="match status" value="1"/>
</dbReference>
<protein>
    <recommendedName>
        <fullName evidence="1">HTH luxR-type domain-containing protein</fullName>
    </recommendedName>
</protein>
<dbReference type="Gene3D" id="3.30.450.20">
    <property type="entry name" value="PAS domain"/>
    <property type="match status" value="1"/>
</dbReference>
<dbReference type="InterPro" id="IPR016032">
    <property type="entry name" value="Sig_transdc_resp-reg_C-effctor"/>
</dbReference>
<dbReference type="STRING" id="1172194.WQQ_09480"/>
<gene>
    <name evidence="2" type="ORF">WQQ_09480</name>
</gene>
<dbReference type="Proteomes" id="UP000003704">
    <property type="component" value="Unassembled WGS sequence"/>
</dbReference>
<dbReference type="SUPFAM" id="SSF46894">
    <property type="entry name" value="C-terminal effector domain of the bipartite response regulators"/>
    <property type="match status" value="1"/>
</dbReference>
<feature type="domain" description="HTH luxR-type" evidence="1">
    <location>
        <begin position="322"/>
        <end position="387"/>
    </location>
</feature>
<dbReference type="PROSITE" id="PS50043">
    <property type="entry name" value="HTH_LUXR_2"/>
    <property type="match status" value="1"/>
</dbReference>
<proteinExistence type="predicted"/>
<sequence>MRECPVSAAPDKAPVDVPSEASLIARLYQAALEQPPWRGFLDDLRRTLDLHHCSISFFTGSGFDDRGTVTVTSGDHDLDYAELAEEYAQNFRKLDPLRYEDLAEGAVHVHSEADYLALGDDGAEFFRGYMAPHGFDHLAIVKPQTLGGSYGGLMVCVRSREAGAYDTQDMELLRALTPHLSRALQHFSRFKQLELERDLFESTIDNLGVGSLLIEQDGRVLRCNPRAERMLAEAEQLHITDGRLQLSDRTQSAEFRNLIEQLSAPGSANRIRAMRLSSRSGQALRVMLKPIQPAPVYYNTQPLQIMVYLQDTTSAQAAPAQLVAQLFGLTRTEATLAIWLARGHTLQQAAQTMGISEHTARNYSKRIFAKTGTSRQADLVRVMLQSVSLLTAG</sequence>
<keyword evidence="3" id="KW-1185">Reference proteome</keyword>
<dbReference type="Gene3D" id="1.10.10.10">
    <property type="entry name" value="Winged helix-like DNA-binding domain superfamily/Winged helix DNA-binding domain"/>
    <property type="match status" value="1"/>
</dbReference>